<dbReference type="InterPro" id="IPR052895">
    <property type="entry name" value="HetReg/Transcr_Mod"/>
</dbReference>
<proteinExistence type="predicted"/>
<dbReference type="AlphaFoldDB" id="A0A9P8W3K9"/>
<dbReference type="EMBL" id="JAGPYM010000015">
    <property type="protein sequence ID" value="KAH6887043.1"/>
    <property type="molecule type" value="Genomic_DNA"/>
</dbReference>
<dbReference type="OrthoDB" id="2157530at2759"/>
<dbReference type="InterPro" id="IPR010730">
    <property type="entry name" value="HET"/>
</dbReference>
<dbReference type="PANTHER" id="PTHR24148:SF64">
    <property type="entry name" value="HETEROKARYON INCOMPATIBILITY DOMAIN-CONTAINING PROTEIN"/>
    <property type="match status" value="1"/>
</dbReference>
<organism evidence="2 3">
    <name type="scientific">Thelonectria olida</name>
    <dbReference type="NCBI Taxonomy" id="1576542"/>
    <lineage>
        <taxon>Eukaryota</taxon>
        <taxon>Fungi</taxon>
        <taxon>Dikarya</taxon>
        <taxon>Ascomycota</taxon>
        <taxon>Pezizomycotina</taxon>
        <taxon>Sordariomycetes</taxon>
        <taxon>Hypocreomycetidae</taxon>
        <taxon>Hypocreales</taxon>
        <taxon>Nectriaceae</taxon>
        <taxon>Thelonectria</taxon>
    </lineage>
</organism>
<dbReference type="PANTHER" id="PTHR24148">
    <property type="entry name" value="ANKYRIN REPEAT DOMAIN-CONTAINING PROTEIN 39 HOMOLOG-RELATED"/>
    <property type="match status" value="1"/>
</dbReference>
<dbReference type="Proteomes" id="UP000777438">
    <property type="component" value="Unassembled WGS sequence"/>
</dbReference>
<evidence type="ECO:0000313" key="3">
    <source>
        <dbReference type="Proteomes" id="UP000777438"/>
    </source>
</evidence>
<protein>
    <submittedName>
        <fullName evidence="2">Heterokaryon incompatibility protein-domain-containing protein</fullName>
    </submittedName>
</protein>
<evidence type="ECO:0000313" key="2">
    <source>
        <dbReference type="EMBL" id="KAH6887043.1"/>
    </source>
</evidence>
<gene>
    <name evidence="2" type="ORF">B0T10DRAFT_530349</name>
</gene>
<keyword evidence="3" id="KW-1185">Reference proteome</keyword>
<sequence>MDPFRYDHTHPSLDADQFRLLKIHPQPTANGLVTCDLETWHRNDCPSYIALSYAWESHIQTRRIVVWGKECLISDTVEQALQHLKHGYHSQYVWVDQLCINQDDDKEKSSQVQQMRDTYERAIKIVTWLGVEFAHSDLLFKFMQAIGTAVQNEDWKSLEHIPTNQDDALKVKAAFAMFCDKPYWKRLWVIQEYAVAQHVTIACGNSSIDGDVVYTILAWDPSQMDQTPESESLAKFYEMAKSITMRDSCPGRSFVENVVVRRETFRNRDQDVTHNQTPFITVLSTSLALECDYNHPLTSDSRDRVFSLLNLATDPDSFPAFPDYSKTCEEVYTEAAVYFLRQGYIDTLIFCQSPRELSELPSWVPDWSMHIRRPVAQPPWSCKFSASGDTYSRQEVLMPEPGLLKLRGFFVDRIKEFSHVWDPDWLSPLDSSSALAFVNHIMGFCKKSTRIKANEEWVEALRIAAVDGGYLPDQVADVFVDDLVYYVEAGRALLASVDGSSTDSQTKEGSQSSEDEDWFRFSLHRLHSRRPFLSSQGFVGLCPSYVQAGDEICIMLGAKVPILLRPRGDGSYSVVGEAYVHGIMFGEMLKGDPHIETIPLR</sequence>
<dbReference type="Pfam" id="PF06985">
    <property type="entry name" value="HET"/>
    <property type="match status" value="1"/>
</dbReference>
<comment type="caution">
    <text evidence="2">The sequence shown here is derived from an EMBL/GenBank/DDBJ whole genome shotgun (WGS) entry which is preliminary data.</text>
</comment>
<dbReference type="Pfam" id="PF26639">
    <property type="entry name" value="Het-6_barrel"/>
    <property type="match status" value="1"/>
</dbReference>
<accession>A0A9P8W3K9</accession>
<reference evidence="2 3" key="1">
    <citation type="journal article" date="2021" name="Nat. Commun.">
        <title>Genetic determinants of endophytism in the Arabidopsis root mycobiome.</title>
        <authorList>
            <person name="Mesny F."/>
            <person name="Miyauchi S."/>
            <person name="Thiergart T."/>
            <person name="Pickel B."/>
            <person name="Atanasova L."/>
            <person name="Karlsson M."/>
            <person name="Huettel B."/>
            <person name="Barry K.W."/>
            <person name="Haridas S."/>
            <person name="Chen C."/>
            <person name="Bauer D."/>
            <person name="Andreopoulos W."/>
            <person name="Pangilinan J."/>
            <person name="LaButti K."/>
            <person name="Riley R."/>
            <person name="Lipzen A."/>
            <person name="Clum A."/>
            <person name="Drula E."/>
            <person name="Henrissat B."/>
            <person name="Kohler A."/>
            <person name="Grigoriev I.V."/>
            <person name="Martin F.M."/>
            <person name="Hacquard S."/>
        </authorList>
    </citation>
    <scope>NUCLEOTIDE SEQUENCE [LARGE SCALE GENOMIC DNA]</scope>
    <source>
        <strain evidence="2 3">MPI-CAGE-CH-0241</strain>
    </source>
</reference>
<feature type="domain" description="Heterokaryon incompatibility" evidence="1">
    <location>
        <begin position="48"/>
        <end position="192"/>
    </location>
</feature>
<name>A0A9P8W3K9_9HYPO</name>
<evidence type="ECO:0000259" key="1">
    <source>
        <dbReference type="Pfam" id="PF06985"/>
    </source>
</evidence>